<dbReference type="OrthoDB" id="9778250at2"/>
<dbReference type="STRING" id="1685010.A0O34_19880"/>
<dbReference type="Gene3D" id="3.40.630.10">
    <property type="entry name" value="Zn peptidases"/>
    <property type="match status" value="1"/>
</dbReference>
<dbReference type="GO" id="GO:0008235">
    <property type="term" value="F:metalloexopeptidase activity"/>
    <property type="evidence" value="ECO:0007669"/>
    <property type="project" value="InterPro"/>
</dbReference>
<dbReference type="AlphaFoldDB" id="A0A172Y0A7"/>
<dbReference type="Proteomes" id="UP000077824">
    <property type="component" value="Chromosome"/>
</dbReference>
<keyword evidence="3" id="KW-1185">Reference proteome</keyword>
<dbReference type="KEGG" id="chh:A0O34_19880"/>
<dbReference type="RefSeq" id="WP_066758621.1">
    <property type="nucleotide sequence ID" value="NZ_CP015199.1"/>
</dbReference>
<dbReference type="PANTHER" id="PTHR12147">
    <property type="entry name" value="METALLOPEPTIDASE M28 FAMILY MEMBER"/>
    <property type="match status" value="1"/>
</dbReference>
<dbReference type="Pfam" id="PF04389">
    <property type="entry name" value="Peptidase_M28"/>
    <property type="match status" value="1"/>
</dbReference>
<dbReference type="PROSITE" id="PS51257">
    <property type="entry name" value="PROKAR_LIPOPROTEIN"/>
    <property type="match status" value="1"/>
</dbReference>
<name>A0A172Y0A7_9FLAO</name>
<dbReference type="EMBL" id="CP015199">
    <property type="protein sequence ID" value="ANF52631.1"/>
    <property type="molecule type" value="Genomic_DNA"/>
</dbReference>
<dbReference type="CDD" id="cd05660">
    <property type="entry name" value="M28_like_PA"/>
    <property type="match status" value="1"/>
</dbReference>
<dbReference type="GO" id="GO:0006508">
    <property type="term" value="P:proteolysis"/>
    <property type="evidence" value="ECO:0007669"/>
    <property type="project" value="InterPro"/>
</dbReference>
<dbReference type="PROSITE" id="PS00018">
    <property type="entry name" value="EF_HAND_1"/>
    <property type="match status" value="1"/>
</dbReference>
<reference evidence="2 3" key="1">
    <citation type="submission" date="2016-04" db="EMBL/GenBank/DDBJ databases">
        <title>Complete Genome Sequence of Chryseobacterium sp. IHBB 10212.</title>
        <authorList>
            <person name="Pal M."/>
            <person name="Swarnkar M.K."/>
            <person name="Kaushal K."/>
            <person name="Chhibber S."/>
            <person name="Singh A.K."/>
            <person name="Gulati A."/>
        </authorList>
    </citation>
    <scope>NUCLEOTIDE SEQUENCE [LARGE SCALE GENOMIC DNA]</scope>
    <source>
        <strain evidence="2 3">IHBB 10212</strain>
    </source>
</reference>
<proteinExistence type="predicted"/>
<evidence type="ECO:0000259" key="1">
    <source>
        <dbReference type="Pfam" id="PF04389"/>
    </source>
</evidence>
<dbReference type="PANTHER" id="PTHR12147:SF26">
    <property type="entry name" value="PEPTIDASE M28 DOMAIN-CONTAINING PROTEIN"/>
    <property type="match status" value="1"/>
</dbReference>
<dbReference type="InterPro" id="IPR018247">
    <property type="entry name" value="EF_Hand_1_Ca_BS"/>
</dbReference>
<evidence type="ECO:0000313" key="3">
    <source>
        <dbReference type="Proteomes" id="UP000077824"/>
    </source>
</evidence>
<evidence type="ECO:0000313" key="2">
    <source>
        <dbReference type="EMBL" id="ANF52631.1"/>
    </source>
</evidence>
<dbReference type="InterPro" id="IPR045175">
    <property type="entry name" value="M28_fam"/>
</dbReference>
<dbReference type="SUPFAM" id="SSF53187">
    <property type="entry name" value="Zn-dependent exopeptidases"/>
    <property type="match status" value="1"/>
</dbReference>
<sequence length="351" mass="38896">MKKLLIPIFSVAVLVSCGTSKVSNNISKPTAPVATVAKGDKAFLVAYKTITADDLKKNLYVIASDEMGGRDTGSPGQKKAGEYMINYYKTLGISSPKALGSYYQKVPADFMKKRGGGNLPDSENILAFIEGSEKPNEIVVVSAHYDHVGTKNGVVYNGADDDGSGTVGVMEIAKAFQSAKKAGNGPKRSILFLHVTGEEHGLFGSEYYTDNPVFPLANTVVDLNIDMIGRDDPENRGKQYVYVIGSEMLSSELKVINEAANKRTNNLELNYRYDDPNDSERLYYRSDHYNFAKNNIPVAFFFDGIHEDYHKPTDKPDKIDYSLLEKRTQLVFATAWEIANRTERIVVDKKQ</sequence>
<organism evidence="2 3">
    <name type="scientific">Chryseobacterium glaciei</name>
    <dbReference type="NCBI Taxonomy" id="1685010"/>
    <lineage>
        <taxon>Bacteria</taxon>
        <taxon>Pseudomonadati</taxon>
        <taxon>Bacteroidota</taxon>
        <taxon>Flavobacteriia</taxon>
        <taxon>Flavobacteriales</taxon>
        <taxon>Weeksellaceae</taxon>
        <taxon>Chryseobacterium group</taxon>
        <taxon>Chryseobacterium</taxon>
    </lineage>
</organism>
<accession>A0A172Y0A7</accession>
<dbReference type="InterPro" id="IPR007484">
    <property type="entry name" value="Peptidase_M28"/>
</dbReference>
<gene>
    <name evidence="2" type="ORF">A0O34_19880</name>
</gene>
<protein>
    <submittedName>
        <fullName evidence="2">Peptidase M28</fullName>
    </submittedName>
</protein>
<feature type="domain" description="Peptidase M28" evidence="1">
    <location>
        <begin position="124"/>
        <end position="333"/>
    </location>
</feature>